<feature type="region of interest" description="Disordered" evidence="1">
    <location>
        <begin position="51"/>
        <end position="74"/>
    </location>
</feature>
<comment type="caution">
    <text evidence="2">The sequence shown here is derived from an EMBL/GenBank/DDBJ whole genome shotgun (WGS) entry which is preliminary data.</text>
</comment>
<evidence type="ECO:0000256" key="1">
    <source>
        <dbReference type="SAM" id="MobiDB-lite"/>
    </source>
</evidence>
<accession>A0A822ZPP5</accession>
<protein>
    <submittedName>
        <fullName evidence="2">Uncharacterized protein</fullName>
    </submittedName>
</protein>
<dbReference type="EMBL" id="DUZY01000007">
    <property type="protein sequence ID" value="DAD45501.1"/>
    <property type="molecule type" value="Genomic_DNA"/>
</dbReference>
<organism evidence="2 3">
    <name type="scientific">Nelumbo nucifera</name>
    <name type="common">Sacred lotus</name>
    <dbReference type="NCBI Taxonomy" id="4432"/>
    <lineage>
        <taxon>Eukaryota</taxon>
        <taxon>Viridiplantae</taxon>
        <taxon>Streptophyta</taxon>
        <taxon>Embryophyta</taxon>
        <taxon>Tracheophyta</taxon>
        <taxon>Spermatophyta</taxon>
        <taxon>Magnoliopsida</taxon>
        <taxon>Proteales</taxon>
        <taxon>Nelumbonaceae</taxon>
        <taxon>Nelumbo</taxon>
    </lineage>
</organism>
<name>A0A822ZPP5_NELNU</name>
<dbReference type="AlphaFoldDB" id="A0A822ZPP5"/>
<gene>
    <name evidence="2" type="ORF">HUJ06_003731</name>
</gene>
<reference evidence="2 3" key="1">
    <citation type="journal article" date="2020" name="Mol. Biol. Evol.">
        <title>Distinct Expression and Methylation Patterns for Genes with Different Fates following a Single Whole-Genome Duplication in Flowering Plants.</title>
        <authorList>
            <person name="Shi T."/>
            <person name="Rahmani R.S."/>
            <person name="Gugger P.F."/>
            <person name="Wang M."/>
            <person name="Li H."/>
            <person name="Zhang Y."/>
            <person name="Li Z."/>
            <person name="Wang Q."/>
            <person name="Van de Peer Y."/>
            <person name="Marchal K."/>
            <person name="Chen J."/>
        </authorList>
    </citation>
    <scope>NUCLEOTIDE SEQUENCE [LARGE SCALE GENOMIC DNA]</scope>
    <source>
        <tissue evidence="2">Leaf</tissue>
    </source>
</reference>
<keyword evidence="3" id="KW-1185">Reference proteome</keyword>
<evidence type="ECO:0000313" key="3">
    <source>
        <dbReference type="Proteomes" id="UP000607653"/>
    </source>
</evidence>
<evidence type="ECO:0000313" key="2">
    <source>
        <dbReference type="EMBL" id="DAD45501.1"/>
    </source>
</evidence>
<sequence>MDSRIEGSLYSIMKLIWHHSCSNNSSPCLKRASRVSWKLKILLICLKDQSSNNLDTTTQGTSYELNSSNPLRNH</sequence>
<proteinExistence type="predicted"/>
<dbReference type="Proteomes" id="UP000607653">
    <property type="component" value="Unassembled WGS sequence"/>
</dbReference>